<feature type="compositionally biased region" description="Basic and acidic residues" evidence="1">
    <location>
        <begin position="15"/>
        <end position="32"/>
    </location>
</feature>
<feature type="compositionally biased region" description="Polar residues" evidence="1">
    <location>
        <begin position="1"/>
        <end position="13"/>
    </location>
</feature>
<comment type="caution">
    <text evidence="3">The sequence shown here is derived from an EMBL/GenBank/DDBJ whole genome shotgun (WGS) entry which is preliminary data.</text>
</comment>
<dbReference type="Pfam" id="PF01612">
    <property type="entry name" value="DNA_pol_A_exo1"/>
    <property type="match status" value="1"/>
</dbReference>
<dbReference type="SMART" id="SM00474">
    <property type="entry name" value="35EXOc"/>
    <property type="match status" value="1"/>
</dbReference>
<dbReference type="InterPro" id="IPR002562">
    <property type="entry name" value="3'-5'_exonuclease_dom"/>
</dbReference>
<dbReference type="PANTHER" id="PTHR47649:SF1">
    <property type="entry name" value="RIBONUCLEASE D"/>
    <property type="match status" value="1"/>
</dbReference>
<dbReference type="GO" id="GO:0033890">
    <property type="term" value="F:ribonuclease D activity"/>
    <property type="evidence" value="ECO:0007669"/>
    <property type="project" value="UniProtKB-EC"/>
</dbReference>
<reference evidence="3 4" key="1">
    <citation type="submission" date="2014-03" db="EMBL/GenBank/DDBJ databases">
        <title>Genomics of Bifidobacteria.</title>
        <authorList>
            <person name="Ventura M."/>
            <person name="Milani C."/>
            <person name="Lugli G.A."/>
        </authorList>
    </citation>
    <scope>NUCLEOTIDE SEQUENCE [LARGE SCALE GENOMIC DNA]</scope>
    <source>
        <strain evidence="3 4">LMG 10736</strain>
    </source>
</reference>
<proteinExistence type="predicted"/>
<dbReference type="InterPro" id="IPR041605">
    <property type="entry name" value="Exo_C"/>
</dbReference>
<evidence type="ECO:0000259" key="2">
    <source>
        <dbReference type="PROSITE" id="PS50967"/>
    </source>
</evidence>
<dbReference type="Pfam" id="PF18305">
    <property type="entry name" value="DNA_pol_A_exoN"/>
    <property type="match status" value="1"/>
</dbReference>
<dbReference type="SUPFAM" id="SSF47819">
    <property type="entry name" value="HRDC-like"/>
    <property type="match status" value="1"/>
</dbReference>
<accession>A0A086ZP78</accession>
<evidence type="ECO:0000256" key="1">
    <source>
        <dbReference type="SAM" id="MobiDB-lite"/>
    </source>
</evidence>
<dbReference type="InterPro" id="IPR044876">
    <property type="entry name" value="HRDC_dom_sf"/>
</dbReference>
<keyword evidence="3" id="KW-0540">Nuclease</keyword>
<dbReference type="EMBL" id="JGYQ01000007">
    <property type="protein sequence ID" value="KFI48328.1"/>
    <property type="molecule type" value="Genomic_DNA"/>
</dbReference>
<keyword evidence="4" id="KW-1185">Reference proteome</keyword>
<dbReference type="InterPro" id="IPR010997">
    <property type="entry name" value="HRDC-like_sf"/>
</dbReference>
<dbReference type="InterPro" id="IPR051086">
    <property type="entry name" value="RNase_D-like"/>
</dbReference>
<dbReference type="SMART" id="SM00341">
    <property type="entry name" value="HRDC"/>
    <property type="match status" value="1"/>
</dbReference>
<keyword evidence="3" id="KW-0269">Exonuclease</keyword>
<evidence type="ECO:0000313" key="3">
    <source>
        <dbReference type="EMBL" id="KFI48328.1"/>
    </source>
</evidence>
<dbReference type="InterPro" id="IPR036397">
    <property type="entry name" value="RNaseH_sf"/>
</dbReference>
<evidence type="ECO:0000313" key="4">
    <source>
        <dbReference type="Proteomes" id="UP000029093"/>
    </source>
</evidence>
<dbReference type="Gene3D" id="1.10.150.80">
    <property type="entry name" value="HRDC domain"/>
    <property type="match status" value="2"/>
</dbReference>
<dbReference type="SUPFAM" id="SSF53098">
    <property type="entry name" value="Ribonuclease H-like"/>
    <property type="match status" value="1"/>
</dbReference>
<dbReference type="GO" id="GO:0000166">
    <property type="term" value="F:nucleotide binding"/>
    <property type="evidence" value="ECO:0007669"/>
    <property type="project" value="InterPro"/>
</dbReference>
<dbReference type="InterPro" id="IPR012337">
    <property type="entry name" value="RNaseH-like_sf"/>
</dbReference>
<dbReference type="Proteomes" id="UP000029093">
    <property type="component" value="Unassembled WGS sequence"/>
</dbReference>
<dbReference type="EC" id="3.1.13.5" evidence="3"/>
<keyword evidence="3" id="KW-0378">Hydrolase</keyword>
<dbReference type="Pfam" id="PF00570">
    <property type="entry name" value="HRDC"/>
    <property type="match status" value="1"/>
</dbReference>
<feature type="region of interest" description="Disordered" evidence="1">
    <location>
        <begin position="1"/>
        <end position="32"/>
    </location>
</feature>
<dbReference type="InterPro" id="IPR002121">
    <property type="entry name" value="HRDC_dom"/>
</dbReference>
<dbReference type="GO" id="GO:0003676">
    <property type="term" value="F:nucleic acid binding"/>
    <property type="evidence" value="ECO:0007669"/>
    <property type="project" value="InterPro"/>
</dbReference>
<dbReference type="PANTHER" id="PTHR47649">
    <property type="entry name" value="RIBONUCLEASE D"/>
    <property type="match status" value="1"/>
</dbReference>
<protein>
    <submittedName>
        <fullName evidence="3">3'-5' exonuclease</fullName>
        <ecNumber evidence="3">3.1.13.5</ecNumber>
    </submittedName>
</protein>
<dbReference type="PROSITE" id="PS50967">
    <property type="entry name" value="HRDC"/>
    <property type="match status" value="1"/>
</dbReference>
<gene>
    <name evidence="3" type="ORF">BBOU_0458</name>
</gene>
<sequence length="445" mass="50913">MTGTVSTERSVPSDNDPRFHGEPKLMTEPRDGVPDVIDTLDGFHRYCDALAQGCGPLAADAERASGYRYGHEDWLVQFKRQGAGIGLLDPIALGQQGANWDEFNQAVGDAVWIIHDSLQDLPGFFDIGMRPLNLFDTEIAARLLGLHRFGLSAATEYYLGITLAKEHSAADWSYRPLPRDWRDYAALDVELLIELEEHMTRDLKRQGKMQWAQEEFDYALREGAQPRKPHPVPWMRISHITALSHDRQGQAVAKALWEQRDRLARQYDIEPSLLLSDAAIIEAARKKPHNNREFRAIRSLNERVRIHTGSEQDKMFERYAPIQRAIKPSLWKTTIQQALTLPPSRWPTMPAQHHDAQTNAPKSMKYWQTHHPNRFETLQRVRATVAQIAQDTRTPAEIIIKPQILRNLCWTDRPNDRNVAEFLTEQGAREWQVHLVAASVSRAII</sequence>
<dbReference type="GO" id="GO:0008408">
    <property type="term" value="F:3'-5' exonuclease activity"/>
    <property type="evidence" value="ECO:0007669"/>
    <property type="project" value="InterPro"/>
</dbReference>
<feature type="domain" description="HRDC" evidence="2">
    <location>
        <begin position="246"/>
        <end position="326"/>
    </location>
</feature>
<dbReference type="AlphaFoldDB" id="A0A086ZP78"/>
<dbReference type="GO" id="GO:0006139">
    <property type="term" value="P:nucleobase-containing compound metabolic process"/>
    <property type="evidence" value="ECO:0007669"/>
    <property type="project" value="InterPro"/>
</dbReference>
<dbReference type="Gene3D" id="3.30.420.10">
    <property type="entry name" value="Ribonuclease H-like superfamily/Ribonuclease H"/>
    <property type="match status" value="1"/>
</dbReference>
<name>A0A086ZP78_9BIFI</name>
<organism evidence="3 4">
    <name type="scientific">Bifidobacterium boum</name>
    <dbReference type="NCBI Taxonomy" id="78343"/>
    <lineage>
        <taxon>Bacteria</taxon>
        <taxon>Bacillati</taxon>
        <taxon>Actinomycetota</taxon>
        <taxon>Actinomycetes</taxon>
        <taxon>Bifidobacteriales</taxon>
        <taxon>Bifidobacteriaceae</taxon>
        <taxon>Bifidobacterium</taxon>
    </lineage>
</organism>